<reference evidence="1" key="1">
    <citation type="journal article" date="2014" name="Front. Microbiol.">
        <title>High frequency of phylogenetically diverse reductive dehalogenase-homologous genes in deep subseafloor sedimentary metagenomes.</title>
        <authorList>
            <person name="Kawai M."/>
            <person name="Futagami T."/>
            <person name="Toyoda A."/>
            <person name="Takaki Y."/>
            <person name="Nishi S."/>
            <person name="Hori S."/>
            <person name="Arai W."/>
            <person name="Tsubouchi T."/>
            <person name="Morono Y."/>
            <person name="Uchiyama I."/>
            <person name="Ito T."/>
            <person name="Fujiyama A."/>
            <person name="Inagaki F."/>
            <person name="Takami H."/>
        </authorList>
    </citation>
    <scope>NUCLEOTIDE SEQUENCE</scope>
    <source>
        <strain evidence="1">Expedition CK06-06</strain>
    </source>
</reference>
<name>X0T1N4_9ZZZZ</name>
<accession>X0T1N4</accession>
<protein>
    <submittedName>
        <fullName evidence="1">Uncharacterized protein</fullName>
    </submittedName>
</protein>
<gene>
    <name evidence="1" type="ORF">S01H1_28983</name>
</gene>
<feature type="non-terminal residue" evidence="1">
    <location>
        <position position="35"/>
    </location>
</feature>
<evidence type="ECO:0000313" key="1">
    <source>
        <dbReference type="EMBL" id="GAF87159.1"/>
    </source>
</evidence>
<comment type="caution">
    <text evidence="1">The sequence shown here is derived from an EMBL/GenBank/DDBJ whole genome shotgun (WGS) entry which is preliminary data.</text>
</comment>
<dbReference type="EMBL" id="BARS01017747">
    <property type="protein sequence ID" value="GAF87159.1"/>
    <property type="molecule type" value="Genomic_DNA"/>
</dbReference>
<proteinExistence type="predicted"/>
<dbReference type="AlphaFoldDB" id="X0T1N4"/>
<organism evidence="1">
    <name type="scientific">marine sediment metagenome</name>
    <dbReference type="NCBI Taxonomy" id="412755"/>
    <lineage>
        <taxon>unclassified sequences</taxon>
        <taxon>metagenomes</taxon>
        <taxon>ecological metagenomes</taxon>
    </lineage>
</organism>
<sequence>MEDKKGGKYELFWEPENRENNRTIGCKITGIEKNN</sequence>